<dbReference type="Proteomes" id="UP001596549">
    <property type="component" value="Unassembled WGS sequence"/>
</dbReference>
<dbReference type="CDD" id="cd07583">
    <property type="entry name" value="nitrilase_5"/>
    <property type="match status" value="1"/>
</dbReference>
<gene>
    <name evidence="3" type="ORF">ACFQPF_08675</name>
</gene>
<evidence type="ECO:0000256" key="1">
    <source>
        <dbReference type="ARBA" id="ARBA00010613"/>
    </source>
</evidence>
<dbReference type="EMBL" id="JBHTCP010000014">
    <property type="protein sequence ID" value="MFC7371749.1"/>
    <property type="molecule type" value="Genomic_DNA"/>
</dbReference>
<dbReference type="GO" id="GO:0016787">
    <property type="term" value="F:hydrolase activity"/>
    <property type="evidence" value="ECO:0007669"/>
    <property type="project" value="UniProtKB-KW"/>
</dbReference>
<proteinExistence type="inferred from homology"/>
<keyword evidence="4" id="KW-1185">Reference proteome</keyword>
<dbReference type="InterPro" id="IPR036526">
    <property type="entry name" value="C-N_Hydrolase_sf"/>
</dbReference>
<protein>
    <submittedName>
        <fullName evidence="3">Carbon-nitrogen family hydrolase</fullName>
    </submittedName>
</protein>
<dbReference type="Gene3D" id="3.60.110.10">
    <property type="entry name" value="Carbon-nitrogen hydrolase"/>
    <property type="match status" value="1"/>
</dbReference>
<dbReference type="PANTHER" id="PTHR23088:SF27">
    <property type="entry name" value="DEAMINATED GLUTATHIONE AMIDASE"/>
    <property type="match status" value="1"/>
</dbReference>
<evidence type="ECO:0000313" key="3">
    <source>
        <dbReference type="EMBL" id="MFC7371749.1"/>
    </source>
</evidence>
<sequence>MKITCAQFDVIYGNPEENRKKALRWITQAAEDGAEVIVLPELWDTAYDLERLGEIADTEGRNAISFLSGLAKKHHVHIVGGSIAYEKDGKVSNTMLVFDRDGTLNGQYSKAHLIRLMNEEKFITAGSETAHFAIDDVQCAGLICYDIRFPEWVRKIVLEGAKIVFVPAQWPIQRDKHWRTLLTARAIENQCYIVACNRIGKDPANTFAGQSLIIDPWGEIVAEAGSHDETLLSADIDPALSDEVRSRIPIFEDRRENLY</sequence>
<keyword evidence="3" id="KW-0378">Hydrolase</keyword>
<dbReference type="PANTHER" id="PTHR23088">
    <property type="entry name" value="NITRILASE-RELATED"/>
    <property type="match status" value="1"/>
</dbReference>
<comment type="caution">
    <text evidence="3">The sequence shown here is derived from an EMBL/GenBank/DDBJ whole genome shotgun (WGS) entry which is preliminary data.</text>
</comment>
<evidence type="ECO:0000259" key="2">
    <source>
        <dbReference type="PROSITE" id="PS50263"/>
    </source>
</evidence>
<comment type="similarity">
    <text evidence="1">Belongs to the carbon-nitrogen hydrolase superfamily. NIT1/NIT2 family.</text>
</comment>
<accession>A0ABW2NMQ0</accession>
<dbReference type="PROSITE" id="PS50263">
    <property type="entry name" value="CN_HYDROLASE"/>
    <property type="match status" value="1"/>
</dbReference>
<dbReference type="SUPFAM" id="SSF56317">
    <property type="entry name" value="Carbon-nitrogen hydrolase"/>
    <property type="match status" value="1"/>
</dbReference>
<dbReference type="RefSeq" id="WP_379748636.1">
    <property type="nucleotide sequence ID" value="NZ_JBHTCP010000014.1"/>
</dbReference>
<dbReference type="Pfam" id="PF00795">
    <property type="entry name" value="CN_hydrolase"/>
    <property type="match status" value="1"/>
</dbReference>
<organism evidence="3 4">
    <name type="scientific">Fictibacillus iocasae</name>
    <dbReference type="NCBI Taxonomy" id="2715437"/>
    <lineage>
        <taxon>Bacteria</taxon>
        <taxon>Bacillati</taxon>
        <taxon>Bacillota</taxon>
        <taxon>Bacilli</taxon>
        <taxon>Bacillales</taxon>
        <taxon>Fictibacillaceae</taxon>
        <taxon>Fictibacillus</taxon>
    </lineage>
</organism>
<feature type="domain" description="CN hydrolase" evidence="2">
    <location>
        <begin position="1"/>
        <end position="238"/>
    </location>
</feature>
<dbReference type="InterPro" id="IPR003010">
    <property type="entry name" value="C-N_Hydrolase"/>
</dbReference>
<evidence type="ECO:0000313" key="4">
    <source>
        <dbReference type="Proteomes" id="UP001596549"/>
    </source>
</evidence>
<reference evidence="4" key="1">
    <citation type="journal article" date="2019" name="Int. J. Syst. Evol. Microbiol.">
        <title>The Global Catalogue of Microorganisms (GCM) 10K type strain sequencing project: providing services to taxonomists for standard genome sequencing and annotation.</title>
        <authorList>
            <consortium name="The Broad Institute Genomics Platform"/>
            <consortium name="The Broad Institute Genome Sequencing Center for Infectious Disease"/>
            <person name="Wu L."/>
            <person name="Ma J."/>
        </authorList>
    </citation>
    <scope>NUCLEOTIDE SEQUENCE [LARGE SCALE GENOMIC DNA]</scope>
    <source>
        <strain evidence="4">NBRC 106396</strain>
    </source>
</reference>
<name>A0ABW2NMQ0_9BACL</name>